<name>A0A4Y9ZB29_9AGAM</name>
<dbReference type="EMBL" id="SEOQ01000071">
    <property type="protein sequence ID" value="TFY71011.1"/>
    <property type="molecule type" value="Genomic_DNA"/>
</dbReference>
<accession>A0A4Y9ZB29</accession>
<feature type="region of interest" description="Disordered" evidence="1">
    <location>
        <begin position="51"/>
        <end position="83"/>
    </location>
</feature>
<dbReference type="OrthoDB" id="10020554at2759"/>
<gene>
    <name evidence="2" type="ORF">EVG20_g1997</name>
</gene>
<reference evidence="2 3" key="1">
    <citation type="submission" date="2019-02" db="EMBL/GenBank/DDBJ databases">
        <title>Genome sequencing of the rare red list fungi Dentipellis fragilis.</title>
        <authorList>
            <person name="Buettner E."/>
            <person name="Kellner H."/>
        </authorList>
    </citation>
    <scope>NUCLEOTIDE SEQUENCE [LARGE SCALE GENOMIC DNA]</scope>
    <source>
        <strain evidence="2 3">DSM 105465</strain>
    </source>
</reference>
<evidence type="ECO:0000313" key="2">
    <source>
        <dbReference type="EMBL" id="TFY71011.1"/>
    </source>
</evidence>
<evidence type="ECO:0000256" key="1">
    <source>
        <dbReference type="SAM" id="MobiDB-lite"/>
    </source>
</evidence>
<dbReference type="Proteomes" id="UP000298327">
    <property type="component" value="Unassembled WGS sequence"/>
</dbReference>
<protein>
    <submittedName>
        <fullName evidence="2">Uncharacterized protein</fullName>
    </submittedName>
</protein>
<organism evidence="2 3">
    <name type="scientific">Dentipellis fragilis</name>
    <dbReference type="NCBI Taxonomy" id="205917"/>
    <lineage>
        <taxon>Eukaryota</taxon>
        <taxon>Fungi</taxon>
        <taxon>Dikarya</taxon>
        <taxon>Basidiomycota</taxon>
        <taxon>Agaricomycotina</taxon>
        <taxon>Agaricomycetes</taxon>
        <taxon>Russulales</taxon>
        <taxon>Hericiaceae</taxon>
        <taxon>Dentipellis</taxon>
    </lineage>
</organism>
<sequence>MQRLLRPLSRLQCLPPKANNNRLYYSSLSRLYPRNIHLYAQTRQYQRVAPRSLRLQHARGLSTSQAQPTPPEKDVGNTNAKPTLRENIYTIPNLLTLSRIAGVPDPRLLYPAK</sequence>
<comment type="caution">
    <text evidence="2">The sequence shown here is derived from an EMBL/GenBank/DDBJ whole genome shotgun (WGS) entry which is preliminary data.</text>
</comment>
<proteinExistence type="predicted"/>
<dbReference type="AlphaFoldDB" id="A0A4Y9ZB29"/>
<evidence type="ECO:0000313" key="3">
    <source>
        <dbReference type="Proteomes" id="UP000298327"/>
    </source>
</evidence>
<keyword evidence="3" id="KW-1185">Reference proteome</keyword>